<sequence length="521" mass="57851">MQHGHSFKAELATHQTACEWSPDAVVLSEETWRRASLDFFKLVGLGLRDCCSLCGPHPRVLLCDGIVGLSSSDGAHRPGGLGSSSLDARRTFFHPSRHLSGALLEKRSISGRDYCGAGLEGGGMKRKLLLQPELREAIARLSQHRPKDERLGKGLSRSDFKALLDGLAHQDSQIVKRFGPAEAEGPLPEDGRRRLLVEQRTMVRDRNLAVFELLTGLQADFARRGLSPNLWEHRIGEWTDFLYSLGAHDSDEDLIGVGALHVVRKLLLGGEASLEDRRELGRDAPILRRILDSYGGLATRPLTIEERQRLNEAQGLANGLLPGVERLEPSAEQWNAMSAEHERSLLRERLGKDEEGVGLHPLPAGHGFRAEQEGLACYSFPGWEQKRGLPHFSSFEHPDGRSKSSEENKCATGKSVTEWDAENILGLVKGAGKLSGKKGGLSKRPNRSRGVFVFCCPHRVIYGFHTMLRGESPRDAFAVLYTRLRREDLPEVLCYDNACALRNYSMRRAPAHFANVRFVVD</sequence>
<dbReference type="Proteomes" id="UP000054558">
    <property type="component" value="Unassembled WGS sequence"/>
</dbReference>
<accession>A0A1Y1IRY8</accession>
<dbReference type="STRING" id="105231.A0A1Y1IRY8"/>
<feature type="non-terminal residue" evidence="2">
    <location>
        <position position="521"/>
    </location>
</feature>
<feature type="region of interest" description="Disordered" evidence="1">
    <location>
        <begin position="391"/>
        <end position="410"/>
    </location>
</feature>
<proteinExistence type="predicted"/>
<evidence type="ECO:0000313" key="3">
    <source>
        <dbReference type="Proteomes" id="UP000054558"/>
    </source>
</evidence>
<evidence type="ECO:0000313" key="2">
    <source>
        <dbReference type="EMBL" id="GAQ93655.1"/>
    </source>
</evidence>
<feature type="compositionally biased region" description="Basic and acidic residues" evidence="1">
    <location>
        <begin position="394"/>
        <end position="409"/>
    </location>
</feature>
<evidence type="ECO:0000256" key="1">
    <source>
        <dbReference type="SAM" id="MobiDB-lite"/>
    </source>
</evidence>
<gene>
    <name evidence="2" type="ORF">KFL_017650010</name>
</gene>
<dbReference type="AlphaFoldDB" id="A0A1Y1IRY8"/>
<dbReference type="PANTHER" id="PTHR34305">
    <property type="entry name" value="EXPRESSED PROTEIN"/>
    <property type="match status" value="1"/>
</dbReference>
<keyword evidence="3" id="KW-1185">Reference proteome</keyword>
<protein>
    <submittedName>
        <fullName evidence="2">Uncharacterized protein</fullName>
    </submittedName>
</protein>
<dbReference type="PANTHER" id="PTHR34305:SF1">
    <property type="entry name" value="SWIM-TYPE DOMAIN-CONTAINING PROTEIN"/>
    <property type="match status" value="1"/>
</dbReference>
<organism evidence="2 3">
    <name type="scientific">Klebsormidium nitens</name>
    <name type="common">Green alga</name>
    <name type="synonym">Ulothrix nitens</name>
    <dbReference type="NCBI Taxonomy" id="105231"/>
    <lineage>
        <taxon>Eukaryota</taxon>
        <taxon>Viridiplantae</taxon>
        <taxon>Streptophyta</taxon>
        <taxon>Klebsormidiophyceae</taxon>
        <taxon>Klebsormidiales</taxon>
        <taxon>Klebsormidiaceae</taxon>
        <taxon>Klebsormidium</taxon>
    </lineage>
</organism>
<name>A0A1Y1IRY8_KLENI</name>
<dbReference type="EMBL" id="DF238714">
    <property type="protein sequence ID" value="GAQ93655.1"/>
    <property type="molecule type" value="Genomic_DNA"/>
</dbReference>
<reference evidence="2 3" key="1">
    <citation type="journal article" date="2014" name="Nat. Commun.">
        <title>Klebsormidium flaccidum genome reveals primary factors for plant terrestrial adaptation.</title>
        <authorList>
            <person name="Hori K."/>
            <person name="Maruyama F."/>
            <person name="Fujisawa T."/>
            <person name="Togashi T."/>
            <person name="Yamamoto N."/>
            <person name="Seo M."/>
            <person name="Sato S."/>
            <person name="Yamada T."/>
            <person name="Mori H."/>
            <person name="Tajima N."/>
            <person name="Moriyama T."/>
            <person name="Ikeuchi M."/>
            <person name="Watanabe M."/>
            <person name="Wada H."/>
            <person name="Kobayashi K."/>
            <person name="Saito M."/>
            <person name="Masuda T."/>
            <person name="Sasaki-Sekimoto Y."/>
            <person name="Mashiguchi K."/>
            <person name="Awai K."/>
            <person name="Shimojima M."/>
            <person name="Masuda S."/>
            <person name="Iwai M."/>
            <person name="Nobusawa T."/>
            <person name="Narise T."/>
            <person name="Kondo S."/>
            <person name="Saito H."/>
            <person name="Sato R."/>
            <person name="Murakawa M."/>
            <person name="Ihara Y."/>
            <person name="Oshima-Yamada Y."/>
            <person name="Ohtaka K."/>
            <person name="Satoh M."/>
            <person name="Sonobe K."/>
            <person name="Ishii M."/>
            <person name="Ohtani R."/>
            <person name="Kanamori-Sato M."/>
            <person name="Honoki R."/>
            <person name="Miyazaki D."/>
            <person name="Mochizuki H."/>
            <person name="Umetsu J."/>
            <person name="Higashi K."/>
            <person name="Shibata D."/>
            <person name="Kamiya Y."/>
            <person name="Sato N."/>
            <person name="Nakamura Y."/>
            <person name="Tabata S."/>
            <person name="Ida S."/>
            <person name="Kurokawa K."/>
            <person name="Ohta H."/>
        </authorList>
    </citation>
    <scope>NUCLEOTIDE SEQUENCE [LARGE SCALE GENOMIC DNA]</scope>
    <source>
        <strain evidence="2 3">NIES-2285</strain>
    </source>
</reference>